<dbReference type="EMBL" id="CP144098">
    <property type="protein sequence ID" value="WWC86398.1"/>
    <property type="molecule type" value="Genomic_DNA"/>
</dbReference>
<evidence type="ECO:0000313" key="3">
    <source>
        <dbReference type="Proteomes" id="UP001355207"/>
    </source>
</evidence>
<dbReference type="RefSeq" id="XP_066073161.1">
    <property type="nucleotide sequence ID" value="XM_066217064.1"/>
</dbReference>
<accession>A0AAX4JPL3</accession>
<dbReference type="GeneID" id="91091946"/>
<reference evidence="2 3" key="1">
    <citation type="submission" date="2024-01" db="EMBL/GenBank/DDBJ databases">
        <title>Comparative genomics of Cryptococcus and Kwoniella reveals pathogenesis evolution and contrasting modes of karyotype evolution via chromosome fusion or intercentromeric recombination.</title>
        <authorList>
            <person name="Coelho M.A."/>
            <person name="David-Palma M."/>
            <person name="Shea T."/>
            <person name="Bowers K."/>
            <person name="McGinley-Smith S."/>
            <person name="Mohammad A.W."/>
            <person name="Gnirke A."/>
            <person name="Yurkov A.M."/>
            <person name="Nowrousian M."/>
            <person name="Sun S."/>
            <person name="Cuomo C.A."/>
            <person name="Heitman J."/>
        </authorList>
    </citation>
    <scope>NUCLEOTIDE SEQUENCE [LARGE SCALE GENOMIC DNA]</scope>
    <source>
        <strain evidence="2 3">CBS 6074</strain>
    </source>
</reference>
<proteinExistence type="predicted"/>
<dbReference type="InterPro" id="IPR032675">
    <property type="entry name" value="LRR_dom_sf"/>
</dbReference>
<dbReference type="AlphaFoldDB" id="A0AAX4JPL3"/>
<feature type="compositionally biased region" description="Polar residues" evidence="1">
    <location>
        <begin position="599"/>
        <end position="608"/>
    </location>
</feature>
<protein>
    <recommendedName>
        <fullName evidence="4">F-box domain-containing protein</fullName>
    </recommendedName>
</protein>
<name>A0AAX4JPL3_9TREE</name>
<dbReference type="SUPFAM" id="SSF52047">
    <property type="entry name" value="RNI-like"/>
    <property type="match status" value="1"/>
</dbReference>
<evidence type="ECO:0000256" key="1">
    <source>
        <dbReference type="SAM" id="MobiDB-lite"/>
    </source>
</evidence>
<evidence type="ECO:0008006" key="4">
    <source>
        <dbReference type="Google" id="ProtNLM"/>
    </source>
</evidence>
<dbReference type="Gene3D" id="3.80.10.10">
    <property type="entry name" value="Ribonuclease Inhibitor"/>
    <property type="match status" value="2"/>
</dbReference>
<evidence type="ECO:0000313" key="2">
    <source>
        <dbReference type="EMBL" id="WWC86398.1"/>
    </source>
</evidence>
<organism evidence="2 3">
    <name type="scientific">Kwoniella dendrophila CBS 6074</name>
    <dbReference type="NCBI Taxonomy" id="1295534"/>
    <lineage>
        <taxon>Eukaryota</taxon>
        <taxon>Fungi</taxon>
        <taxon>Dikarya</taxon>
        <taxon>Basidiomycota</taxon>
        <taxon>Agaricomycotina</taxon>
        <taxon>Tremellomycetes</taxon>
        <taxon>Tremellales</taxon>
        <taxon>Cryptococcaceae</taxon>
        <taxon>Kwoniella</taxon>
    </lineage>
</organism>
<keyword evidence="3" id="KW-1185">Reference proteome</keyword>
<feature type="compositionally biased region" description="Polar residues" evidence="1">
    <location>
        <begin position="554"/>
        <end position="583"/>
    </location>
</feature>
<feature type="region of interest" description="Disordered" evidence="1">
    <location>
        <begin position="554"/>
        <end position="608"/>
    </location>
</feature>
<dbReference type="Proteomes" id="UP001355207">
    <property type="component" value="Chromosome 1"/>
</dbReference>
<sequence length="696" mass="76301">MNSAEPSIDREKLFREKLDWRAAFGAGGPLWEVISSLNQLSSLCLDHPSLHASQDFSDSSTNTFPRITPPLQLLISPNLSLTEELHAEQTKSKNVKEPVVGNGGWGLGEGWDNLKDLKIGPLSETGAKTIASHLTLLANHTSKLTGFAVETQFLDALMCRSITRLGSLGSLQHIELSTSGTRLTAECLNTIITGCVSLQSLKLNGVDDTWSIIKEWPQSFVSLEIVIPEFSKRFSWILDHLDSIHCLPFTQLQHFAVRREIHSVHLLLSPPPNTTVLSPCRSDMALRAIPSQLLQVIKDNGQNLRSLCLDCWEIDQQDLVAILAKNINLRTLEVSYSGSVAQALNIPNSFSKLPLERLVDYIDIPSDLPTSLRDRMSEADPNLLDPRDLKKFARRLPQLKSLKWGGKGGRGLWQFSRKSSHSNLINIHFTHAVELSQDIWLQCQQPAPYTYGDIIESPSPRSALEVTTMPTTPTSAISSLSRAAINEADDIVQTPRTRQSSFEADAVAMKTGKSDTFPPLVAASSPVTPSHIKSPMEYKCPTPAKHYLPKISKTSTAQGNHNVSPKTPARSSFPASQSIQSRPAPSPQKPQKPQKPQFTPGSGYSNPWIKSNQVIREDSCTPRVIPGSGGRLVQSAETIGGGLRQAVPAVKQKEIVKKQPKVVKPVINHGWTVVGGVNRLTKDGKSKKSIPGTGRN</sequence>
<gene>
    <name evidence="2" type="ORF">L201_001274</name>
</gene>